<dbReference type="PANTHER" id="PTHR22617:SF45">
    <property type="entry name" value="CHEMOTAXIS PROTEIN CHEW"/>
    <property type="match status" value="1"/>
</dbReference>
<dbReference type="AlphaFoldDB" id="A0A6M5YYB7"/>
<dbReference type="Pfam" id="PF01584">
    <property type="entry name" value="CheW"/>
    <property type="match status" value="1"/>
</dbReference>
<dbReference type="GO" id="GO:0006935">
    <property type="term" value="P:chemotaxis"/>
    <property type="evidence" value="ECO:0007669"/>
    <property type="project" value="InterPro"/>
</dbReference>
<dbReference type="PROSITE" id="PS50851">
    <property type="entry name" value="CHEW"/>
    <property type="match status" value="1"/>
</dbReference>
<dbReference type="Gene3D" id="2.30.30.40">
    <property type="entry name" value="SH3 Domains"/>
    <property type="match status" value="1"/>
</dbReference>
<comment type="subcellular location">
    <subcellularLocation>
        <location evidence="1">Cytoplasm</location>
    </subcellularLocation>
</comment>
<evidence type="ECO:0000256" key="1">
    <source>
        <dbReference type="ARBA" id="ARBA00004496"/>
    </source>
</evidence>
<keyword evidence="6" id="KW-1185">Reference proteome</keyword>
<reference evidence="6" key="1">
    <citation type="submission" date="2020-05" db="EMBL/GenBank/DDBJ databases">
        <title>Frigoriglobus tundricola gen. nov., sp. nov., a psychrotolerant cellulolytic planctomycete of the family Gemmataceae with two divergent copies of 16S rRNA gene.</title>
        <authorList>
            <person name="Kulichevskaya I.S."/>
            <person name="Ivanova A.A."/>
            <person name="Naumoff D.G."/>
            <person name="Beletsky A.V."/>
            <person name="Rijpstra W.I.C."/>
            <person name="Sinninghe Damste J.S."/>
            <person name="Mardanov A.V."/>
            <person name="Ravin N.V."/>
            <person name="Dedysh S.N."/>
        </authorList>
    </citation>
    <scope>NUCLEOTIDE SEQUENCE [LARGE SCALE GENOMIC DNA]</scope>
    <source>
        <strain evidence="6">PL17</strain>
    </source>
</reference>
<dbReference type="InterPro" id="IPR036061">
    <property type="entry name" value="CheW-like_dom_sf"/>
</dbReference>
<gene>
    <name evidence="5" type="ORF">FTUN_5825</name>
</gene>
<dbReference type="GO" id="GO:0007165">
    <property type="term" value="P:signal transduction"/>
    <property type="evidence" value="ECO:0007669"/>
    <property type="project" value="InterPro"/>
</dbReference>
<sequence length="156" mass="16213">MSSTNTAGASAAGDQYLTFAVDGCEYGLEILRVQEIKGYSRVTPIPRTPPHVKGVLNLRGTIVPVIDLRARFALPEIEHTRFSVVIVLTVGTRVIGLLVDAVSDVLTVGAADRGAVPDLGGTVDTAFVAGMAKSGERLVTLLDVDRLVGGDAALAG</sequence>
<dbReference type="SMART" id="SM00260">
    <property type="entry name" value="CheW"/>
    <property type="match status" value="1"/>
</dbReference>
<dbReference type="Gene3D" id="2.40.50.180">
    <property type="entry name" value="CheA-289, Domain 4"/>
    <property type="match status" value="1"/>
</dbReference>
<dbReference type="KEGG" id="ftj:FTUN_5825"/>
<dbReference type="SUPFAM" id="SSF50341">
    <property type="entry name" value="CheW-like"/>
    <property type="match status" value="1"/>
</dbReference>
<dbReference type="InterPro" id="IPR039315">
    <property type="entry name" value="CheW"/>
</dbReference>
<dbReference type="Proteomes" id="UP000503447">
    <property type="component" value="Chromosome"/>
</dbReference>
<name>A0A6M5YYB7_9BACT</name>
<proteinExistence type="predicted"/>
<protein>
    <recommendedName>
        <fullName evidence="2">Chemotaxis protein CheW</fullName>
    </recommendedName>
</protein>
<evidence type="ECO:0000313" key="6">
    <source>
        <dbReference type="Proteomes" id="UP000503447"/>
    </source>
</evidence>
<dbReference type="RefSeq" id="WP_171473467.1">
    <property type="nucleotide sequence ID" value="NZ_CP053452.2"/>
</dbReference>
<dbReference type="EMBL" id="CP053452">
    <property type="protein sequence ID" value="QJW98241.1"/>
    <property type="molecule type" value="Genomic_DNA"/>
</dbReference>
<dbReference type="InterPro" id="IPR002545">
    <property type="entry name" value="CheW-lke_dom"/>
</dbReference>
<evidence type="ECO:0000256" key="2">
    <source>
        <dbReference type="ARBA" id="ARBA00021483"/>
    </source>
</evidence>
<dbReference type="PANTHER" id="PTHR22617">
    <property type="entry name" value="CHEMOTAXIS SENSOR HISTIDINE KINASE-RELATED"/>
    <property type="match status" value="1"/>
</dbReference>
<organism evidence="5 6">
    <name type="scientific">Frigoriglobus tundricola</name>
    <dbReference type="NCBI Taxonomy" id="2774151"/>
    <lineage>
        <taxon>Bacteria</taxon>
        <taxon>Pseudomonadati</taxon>
        <taxon>Planctomycetota</taxon>
        <taxon>Planctomycetia</taxon>
        <taxon>Gemmatales</taxon>
        <taxon>Gemmataceae</taxon>
        <taxon>Frigoriglobus</taxon>
    </lineage>
</organism>
<dbReference type="GO" id="GO:0005829">
    <property type="term" value="C:cytosol"/>
    <property type="evidence" value="ECO:0007669"/>
    <property type="project" value="TreeGrafter"/>
</dbReference>
<evidence type="ECO:0000256" key="3">
    <source>
        <dbReference type="ARBA" id="ARBA00022490"/>
    </source>
</evidence>
<accession>A0A6M5YYB7</accession>
<feature type="domain" description="CheW-like" evidence="4">
    <location>
        <begin position="13"/>
        <end position="153"/>
    </location>
</feature>
<keyword evidence="3" id="KW-0963">Cytoplasm</keyword>
<evidence type="ECO:0000259" key="4">
    <source>
        <dbReference type="PROSITE" id="PS50851"/>
    </source>
</evidence>
<evidence type="ECO:0000313" key="5">
    <source>
        <dbReference type="EMBL" id="QJW98241.1"/>
    </source>
</evidence>
<dbReference type="CDD" id="cd00732">
    <property type="entry name" value="CheW"/>
    <property type="match status" value="1"/>
</dbReference>